<reference evidence="3" key="1">
    <citation type="journal article" date="2020" name="mSystems">
        <title>Genome- and Community-Level Interaction Insights into Carbon Utilization and Element Cycling Functions of Hydrothermarchaeota in Hydrothermal Sediment.</title>
        <authorList>
            <person name="Zhou Z."/>
            <person name="Liu Y."/>
            <person name="Xu W."/>
            <person name="Pan J."/>
            <person name="Luo Z.H."/>
            <person name="Li M."/>
        </authorList>
    </citation>
    <scope>NUCLEOTIDE SEQUENCE [LARGE SCALE GENOMIC DNA]</scope>
    <source>
        <strain evidence="3">SpSt-81</strain>
    </source>
</reference>
<dbReference type="PANTHER" id="PTHR40278:SF1">
    <property type="entry name" value="DNA UTILIZATION PROTEIN HOFN"/>
    <property type="match status" value="1"/>
</dbReference>
<dbReference type="InterPro" id="IPR052534">
    <property type="entry name" value="Extracell_DNA_Util/SecSys_Comp"/>
</dbReference>
<evidence type="ECO:0000256" key="1">
    <source>
        <dbReference type="SAM" id="Coils"/>
    </source>
</evidence>
<sequence length="184" mass="21115">MFKINLLPKEAKKKEAIRIPFLGILITVIGILLLFGEIVLYFNLSSEVNNLRNENTSLEAQINDLKIRIKELQKLQDIKKQYEEKINLLNEISSKEISWVDIFETINGITPKNLWIKSFSLDSSDNVNIEGFAVSYKDIAIFLDQLEKTNLMDKITLGFAQKVGQPPVIAINFRIAAQYKRGER</sequence>
<dbReference type="Pfam" id="PF05137">
    <property type="entry name" value="PilN"/>
    <property type="match status" value="1"/>
</dbReference>
<evidence type="ECO:0000256" key="2">
    <source>
        <dbReference type="SAM" id="Phobius"/>
    </source>
</evidence>
<protein>
    <submittedName>
        <fullName evidence="3">Fimbrial assembly protein</fullName>
    </submittedName>
</protein>
<keyword evidence="2" id="KW-0472">Membrane</keyword>
<evidence type="ECO:0000313" key="3">
    <source>
        <dbReference type="EMBL" id="HFX12783.1"/>
    </source>
</evidence>
<keyword evidence="2" id="KW-0812">Transmembrane</keyword>
<feature type="transmembrane region" description="Helical" evidence="2">
    <location>
        <begin position="21"/>
        <end position="42"/>
    </location>
</feature>
<feature type="coiled-coil region" evidence="1">
    <location>
        <begin position="41"/>
        <end position="95"/>
    </location>
</feature>
<dbReference type="EMBL" id="DTIN01000009">
    <property type="protein sequence ID" value="HFX12783.1"/>
    <property type="molecule type" value="Genomic_DNA"/>
</dbReference>
<dbReference type="PANTHER" id="PTHR40278">
    <property type="entry name" value="DNA UTILIZATION PROTEIN HOFN"/>
    <property type="match status" value="1"/>
</dbReference>
<keyword evidence="2" id="KW-1133">Transmembrane helix</keyword>
<dbReference type="AlphaFoldDB" id="A0A7C3RJQ8"/>
<gene>
    <name evidence="3" type="ORF">ENW00_01270</name>
</gene>
<accession>A0A7C3RJQ8</accession>
<name>A0A7C3RJQ8_DICTH</name>
<dbReference type="InterPro" id="IPR007813">
    <property type="entry name" value="PilN"/>
</dbReference>
<keyword evidence="1" id="KW-0175">Coiled coil</keyword>
<organism evidence="3">
    <name type="scientific">Dictyoglomus thermophilum</name>
    <dbReference type="NCBI Taxonomy" id="14"/>
    <lineage>
        <taxon>Bacteria</taxon>
        <taxon>Pseudomonadati</taxon>
        <taxon>Dictyoglomota</taxon>
        <taxon>Dictyoglomia</taxon>
        <taxon>Dictyoglomales</taxon>
        <taxon>Dictyoglomaceae</taxon>
        <taxon>Dictyoglomus</taxon>
    </lineage>
</organism>
<comment type="caution">
    <text evidence="3">The sequence shown here is derived from an EMBL/GenBank/DDBJ whole genome shotgun (WGS) entry which is preliminary data.</text>
</comment>
<proteinExistence type="predicted"/>